<dbReference type="SMART" id="SM00271">
    <property type="entry name" value="DnaJ"/>
    <property type="match status" value="1"/>
</dbReference>
<feature type="compositionally biased region" description="Basic and acidic residues" evidence="2">
    <location>
        <begin position="22"/>
        <end position="32"/>
    </location>
</feature>
<evidence type="ECO:0000313" key="5">
    <source>
        <dbReference type="Proteomes" id="UP000199659"/>
    </source>
</evidence>
<dbReference type="OrthoDB" id="9779889at2"/>
<dbReference type="InterPro" id="IPR011990">
    <property type="entry name" value="TPR-like_helical_dom_sf"/>
</dbReference>
<evidence type="ECO:0000256" key="2">
    <source>
        <dbReference type="SAM" id="MobiDB-lite"/>
    </source>
</evidence>
<gene>
    <name evidence="4" type="ORF">SAMN05661086_00107</name>
</gene>
<proteinExistence type="predicted"/>
<dbReference type="RefSeq" id="WP_092558740.1">
    <property type="nucleotide sequence ID" value="NZ_FOYZ01000001.1"/>
</dbReference>
<dbReference type="InterPro" id="IPR001623">
    <property type="entry name" value="DnaJ_domain"/>
</dbReference>
<keyword evidence="5" id="KW-1185">Reference proteome</keyword>
<protein>
    <submittedName>
        <fullName evidence="4">Molecular chaperone DnaJ</fullName>
    </submittedName>
</protein>
<name>A0A1I6HMN8_9FIRM</name>
<reference evidence="4 5" key="1">
    <citation type="submission" date="2016-10" db="EMBL/GenBank/DDBJ databases">
        <authorList>
            <person name="de Groot N.N."/>
        </authorList>
    </citation>
    <scope>NUCLEOTIDE SEQUENCE [LARGE SCALE GENOMIC DNA]</scope>
    <source>
        <strain evidence="4 5">743A</strain>
    </source>
</reference>
<dbReference type="Pfam" id="PF00226">
    <property type="entry name" value="DnaJ"/>
    <property type="match status" value="1"/>
</dbReference>
<keyword evidence="1" id="KW-0235">DNA replication</keyword>
<dbReference type="AlphaFoldDB" id="A0A1I6HMN8"/>
<dbReference type="Proteomes" id="UP000199659">
    <property type="component" value="Unassembled WGS sequence"/>
</dbReference>
<sequence length="202" mass="23459">MKNPYDVLGVAPNAAQEEIKKAYRELSRKYHPDSNPNDPRPEYTEAKFKEVQEAYERIMEERAGGSARGSNQNFYGNYAGNESAELRQVYALLNMRRFREALIELDKIPERTARWHYYAAAAYAGIRDPYNAQVHARQAVQMEPNNIEYINFLNQVQMNTNQYQTNSRRYGNSNYDTCDFCCDLWCLDTMCECMGGDLCSCF</sequence>
<dbReference type="InterPro" id="IPR036869">
    <property type="entry name" value="J_dom_sf"/>
</dbReference>
<evidence type="ECO:0000259" key="3">
    <source>
        <dbReference type="PROSITE" id="PS50076"/>
    </source>
</evidence>
<dbReference type="EMBL" id="FOYZ01000001">
    <property type="protein sequence ID" value="SFR55743.1"/>
    <property type="molecule type" value="Genomic_DNA"/>
</dbReference>
<dbReference type="SUPFAM" id="SSF46565">
    <property type="entry name" value="Chaperone J-domain"/>
    <property type="match status" value="1"/>
</dbReference>
<feature type="domain" description="J" evidence="3">
    <location>
        <begin position="3"/>
        <end position="79"/>
    </location>
</feature>
<dbReference type="STRING" id="37658.SAMN05661086_00107"/>
<feature type="region of interest" description="Disordered" evidence="2">
    <location>
        <begin position="22"/>
        <end position="43"/>
    </location>
</feature>
<dbReference type="PANTHER" id="PTHR24074">
    <property type="entry name" value="CO-CHAPERONE PROTEIN DJLA"/>
    <property type="match status" value="1"/>
</dbReference>
<dbReference type="SUPFAM" id="SSF48452">
    <property type="entry name" value="TPR-like"/>
    <property type="match status" value="1"/>
</dbReference>
<dbReference type="PROSITE" id="PS50076">
    <property type="entry name" value="DNAJ_2"/>
    <property type="match status" value="1"/>
</dbReference>
<accession>A0A1I6HMN8</accession>
<evidence type="ECO:0000256" key="1">
    <source>
        <dbReference type="ARBA" id="ARBA00022705"/>
    </source>
</evidence>
<dbReference type="CDD" id="cd06257">
    <property type="entry name" value="DnaJ"/>
    <property type="match status" value="1"/>
</dbReference>
<dbReference type="PRINTS" id="PR00625">
    <property type="entry name" value="JDOMAIN"/>
</dbReference>
<evidence type="ECO:0000313" key="4">
    <source>
        <dbReference type="EMBL" id="SFR55743.1"/>
    </source>
</evidence>
<dbReference type="InterPro" id="IPR050817">
    <property type="entry name" value="DjlA_DnaK_co-chaperone"/>
</dbReference>
<dbReference type="Gene3D" id="1.10.287.110">
    <property type="entry name" value="DnaJ domain"/>
    <property type="match status" value="1"/>
</dbReference>
<dbReference type="GO" id="GO:0006260">
    <property type="term" value="P:DNA replication"/>
    <property type="evidence" value="ECO:0007669"/>
    <property type="project" value="UniProtKB-KW"/>
</dbReference>
<organism evidence="4 5">
    <name type="scientific">Anaeromicropila populeti</name>
    <dbReference type="NCBI Taxonomy" id="37658"/>
    <lineage>
        <taxon>Bacteria</taxon>
        <taxon>Bacillati</taxon>
        <taxon>Bacillota</taxon>
        <taxon>Clostridia</taxon>
        <taxon>Lachnospirales</taxon>
        <taxon>Lachnospiraceae</taxon>
        <taxon>Anaeromicropila</taxon>
    </lineage>
</organism>